<dbReference type="AlphaFoldDB" id="A0A0K2US74"/>
<accession>A0A0K2US74</accession>
<proteinExistence type="predicted"/>
<sequence length="91" mass="9867">LLDPIDGINFIISDAVDHVSVPMFGIFSNNATYLADAPKIITLTSSTTIGSYDVSLLAIRAFEFSRAKSIAMVSDEAPFFLCESPNNTITY</sequence>
<reference evidence="1" key="1">
    <citation type="submission" date="2014-05" db="EMBL/GenBank/DDBJ databases">
        <authorList>
            <person name="Chronopoulou M."/>
        </authorList>
    </citation>
    <scope>NUCLEOTIDE SEQUENCE</scope>
    <source>
        <tissue evidence="1">Whole organism</tissue>
    </source>
</reference>
<dbReference type="EMBL" id="HACA01023514">
    <property type="protein sequence ID" value="CDW40875.1"/>
    <property type="molecule type" value="Transcribed_RNA"/>
</dbReference>
<feature type="non-terminal residue" evidence="1">
    <location>
        <position position="1"/>
    </location>
</feature>
<name>A0A0K2US74_LEPSM</name>
<evidence type="ECO:0000313" key="1">
    <source>
        <dbReference type="EMBL" id="CDW40875.1"/>
    </source>
</evidence>
<protein>
    <submittedName>
        <fullName evidence="1">Uncharacterized protein</fullName>
    </submittedName>
</protein>
<organism evidence="1">
    <name type="scientific">Lepeophtheirus salmonis</name>
    <name type="common">Salmon louse</name>
    <name type="synonym">Caligus salmonis</name>
    <dbReference type="NCBI Taxonomy" id="72036"/>
    <lineage>
        <taxon>Eukaryota</taxon>
        <taxon>Metazoa</taxon>
        <taxon>Ecdysozoa</taxon>
        <taxon>Arthropoda</taxon>
        <taxon>Crustacea</taxon>
        <taxon>Multicrustacea</taxon>
        <taxon>Hexanauplia</taxon>
        <taxon>Copepoda</taxon>
        <taxon>Siphonostomatoida</taxon>
        <taxon>Caligidae</taxon>
        <taxon>Lepeophtheirus</taxon>
    </lineage>
</organism>